<dbReference type="GO" id="GO:0004672">
    <property type="term" value="F:protein kinase activity"/>
    <property type="evidence" value="ECO:0007669"/>
    <property type="project" value="InterPro"/>
</dbReference>
<evidence type="ECO:0000313" key="2">
    <source>
        <dbReference type="EMBL" id="KAF7504792.1"/>
    </source>
</evidence>
<dbReference type="Proteomes" id="UP000606974">
    <property type="component" value="Unassembled WGS sequence"/>
</dbReference>
<feature type="domain" description="Protein kinase" evidence="1">
    <location>
        <begin position="187"/>
        <end position="503"/>
    </location>
</feature>
<dbReference type="GO" id="GO:0005524">
    <property type="term" value="F:ATP binding"/>
    <property type="evidence" value="ECO:0007669"/>
    <property type="project" value="InterPro"/>
</dbReference>
<sequence>MVDPVGTSLAVFATVDLCVKYGKQLLGKYQSFKDADRDIRELVLCVENHWIKFEYQIRFLRGVWNNLDERLQVHQHHLLHTLQIKLQEANNTIGSAIGTQIQSSTAESVFKKSGSIHKGKYALYLKDCIKRSVDDLQKWHDMFDPSWFLINRVSSPNIDDQLSDEFVKDNESVLILKELREAVRASQSYSVSVGEGSIWLAPDFIMAQRERVLFSDVQVARAQNGSQSILVDTVILDAQAQLAATTKDIRDLARILSKSDPKCFGLLRCAGVIKQVQPLDQIESAKFELLFTVPDGLRAPTSLRTVLRMSEDIYSLNERICLARSLASSVMYIHSSKFVHKNIRPETTILFTNDESQLAAAFLLGFQKFRPITGWTFRRGDSLWERDLYRHPSRQGLQPEEDYMMQHDIYSLGVLLLEIGLWTSFIEQDSSGRSIPGPVLHIGGILNEPRERKKAAAIKSTLVELASAKLASKMGHKYSSTVLACLTCLDKTNNDFGDEDEFLDEDGIVVGVRYIEKVLLRIHEISV</sequence>
<dbReference type="PROSITE" id="PS50011">
    <property type="entry name" value="PROTEIN_KINASE_DOM"/>
    <property type="match status" value="1"/>
</dbReference>
<dbReference type="OrthoDB" id="1911848at2759"/>
<dbReference type="PANTHER" id="PTHR37542:SF1">
    <property type="entry name" value="PRION-INHIBITION AND PROPAGATION HELO DOMAIN-CONTAINING PROTEIN"/>
    <property type="match status" value="1"/>
</dbReference>
<comment type="caution">
    <text evidence="2">The sequence shown here is derived from an EMBL/GenBank/DDBJ whole genome shotgun (WGS) entry which is preliminary data.</text>
</comment>
<reference evidence="2" key="1">
    <citation type="submission" date="2020-02" db="EMBL/GenBank/DDBJ databases">
        <authorList>
            <person name="Palmer J.M."/>
        </authorList>
    </citation>
    <scope>NUCLEOTIDE SEQUENCE</scope>
    <source>
        <strain evidence="2">EPUS1.4</strain>
        <tissue evidence="2">Thallus</tissue>
    </source>
</reference>
<dbReference type="PANTHER" id="PTHR37542">
    <property type="entry name" value="HELO DOMAIN-CONTAINING PROTEIN-RELATED"/>
    <property type="match status" value="1"/>
</dbReference>
<evidence type="ECO:0000259" key="1">
    <source>
        <dbReference type="PROSITE" id="PS50011"/>
    </source>
</evidence>
<organism evidence="2 3">
    <name type="scientific">Endocarpon pusillum</name>
    <dbReference type="NCBI Taxonomy" id="364733"/>
    <lineage>
        <taxon>Eukaryota</taxon>
        <taxon>Fungi</taxon>
        <taxon>Dikarya</taxon>
        <taxon>Ascomycota</taxon>
        <taxon>Pezizomycotina</taxon>
        <taxon>Eurotiomycetes</taxon>
        <taxon>Chaetothyriomycetidae</taxon>
        <taxon>Verrucariales</taxon>
        <taxon>Verrucariaceae</taxon>
        <taxon>Endocarpon</taxon>
    </lineage>
</organism>
<dbReference type="InterPro" id="IPR000719">
    <property type="entry name" value="Prot_kinase_dom"/>
</dbReference>
<dbReference type="EMBL" id="JAACFV010000127">
    <property type="protein sequence ID" value="KAF7504792.1"/>
    <property type="molecule type" value="Genomic_DNA"/>
</dbReference>
<name>A0A8H7E0E7_9EURO</name>
<proteinExistence type="predicted"/>
<dbReference type="AlphaFoldDB" id="A0A8H7E0E7"/>
<dbReference type="Gene3D" id="1.10.510.10">
    <property type="entry name" value="Transferase(Phosphotransferase) domain 1"/>
    <property type="match status" value="1"/>
</dbReference>
<dbReference type="InterPro" id="IPR011009">
    <property type="entry name" value="Kinase-like_dom_sf"/>
</dbReference>
<evidence type="ECO:0000313" key="3">
    <source>
        <dbReference type="Proteomes" id="UP000606974"/>
    </source>
</evidence>
<accession>A0A8H7E0E7</accession>
<keyword evidence="3" id="KW-1185">Reference proteome</keyword>
<gene>
    <name evidence="2" type="ORF">GJ744_001725</name>
</gene>
<protein>
    <recommendedName>
        <fullName evidence="1">Protein kinase domain-containing protein</fullName>
    </recommendedName>
</protein>
<dbReference type="SUPFAM" id="SSF56112">
    <property type="entry name" value="Protein kinase-like (PK-like)"/>
    <property type="match status" value="1"/>
</dbReference>